<evidence type="ECO:0000256" key="1">
    <source>
        <dbReference type="ARBA" id="ARBA00007768"/>
    </source>
</evidence>
<dbReference type="PANTHER" id="PTHR12598">
    <property type="entry name" value="COPPER HOMEOSTASIS PROTEIN CUTC"/>
    <property type="match status" value="1"/>
</dbReference>
<dbReference type="EMBL" id="WHJC01000029">
    <property type="protein sequence ID" value="MPQ42945.1"/>
    <property type="molecule type" value="Genomic_DNA"/>
</dbReference>
<accession>A0A6I1MHR3</accession>
<keyword evidence="4" id="KW-1185">Reference proteome</keyword>
<dbReference type="InterPro" id="IPR005627">
    <property type="entry name" value="CutC-like"/>
</dbReference>
<dbReference type="GO" id="GO:0005507">
    <property type="term" value="F:copper ion binding"/>
    <property type="evidence" value="ECO:0007669"/>
    <property type="project" value="TreeGrafter"/>
</dbReference>
<dbReference type="RefSeq" id="WP_152888025.1">
    <property type="nucleotide sequence ID" value="NZ_WHJC01000029.1"/>
</dbReference>
<gene>
    <name evidence="3" type="ORF">GBZ86_04135</name>
</gene>
<dbReference type="AlphaFoldDB" id="A0A6I1MHR3"/>
<name>A0A6I1MHR3_9CLOT</name>
<dbReference type="Pfam" id="PF03932">
    <property type="entry name" value="CutC"/>
    <property type="match status" value="1"/>
</dbReference>
<comment type="caution">
    <text evidence="3">The sequence shown here is derived from an EMBL/GenBank/DDBJ whole genome shotgun (WGS) entry which is preliminary data.</text>
</comment>
<dbReference type="PANTHER" id="PTHR12598:SF0">
    <property type="entry name" value="COPPER HOMEOSTASIS PROTEIN CUTC HOMOLOG"/>
    <property type="match status" value="1"/>
</dbReference>
<evidence type="ECO:0000313" key="3">
    <source>
        <dbReference type="EMBL" id="MPQ42945.1"/>
    </source>
</evidence>
<dbReference type="Gene3D" id="3.20.20.380">
    <property type="entry name" value="Copper homeostasis (CutC) domain"/>
    <property type="match status" value="1"/>
</dbReference>
<dbReference type="Proteomes" id="UP000430345">
    <property type="component" value="Unassembled WGS sequence"/>
</dbReference>
<comment type="similarity">
    <text evidence="1">Belongs to the CutC family.</text>
</comment>
<reference evidence="3 4" key="1">
    <citation type="submission" date="2019-10" db="EMBL/GenBank/DDBJ databases">
        <title>The Genome Sequence of Clostridium tarantellae Isolated from Fish Brain.</title>
        <authorList>
            <person name="Bano L."/>
            <person name="Kiel M."/>
            <person name="Sales G."/>
            <person name="Doxey A.C."/>
            <person name="Mansfield M.J."/>
            <person name="Schiavone M."/>
            <person name="Rossetto O."/>
            <person name="Pirazzini M."/>
            <person name="Dobrindt U."/>
            <person name="Montecucco C."/>
        </authorList>
    </citation>
    <scope>NUCLEOTIDE SEQUENCE [LARGE SCALE GENOMIC DNA]</scope>
    <source>
        <strain evidence="3 4">DSM 3997</strain>
    </source>
</reference>
<evidence type="ECO:0000256" key="2">
    <source>
        <dbReference type="ARBA" id="ARBA00019014"/>
    </source>
</evidence>
<dbReference type="SUPFAM" id="SSF110395">
    <property type="entry name" value="CutC-like"/>
    <property type="match status" value="1"/>
</dbReference>
<dbReference type="InterPro" id="IPR036822">
    <property type="entry name" value="CutC-like_dom_sf"/>
</dbReference>
<proteinExistence type="inferred from homology"/>
<protein>
    <recommendedName>
        <fullName evidence="2">Copper homeostasis protein cutC homolog</fullName>
    </recommendedName>
</protein>
<dbReference type="OrthoDB" id="9815677at2"/>
<sequence>MIEICCGSYEDAINSYLGGAKRIELNSALYLGGLTPSIASLTLTKKNTDLSVICMVRPRGAGFCYNNIEFEQIMEDAKVLLENGADGLAFGFLNEDHTIDIKKTMEMVNLIKKYKGEAVFHRAFDCVKDPIKSIELLINMKIHRLLTSGLQAKAMDGKDMIKILQENYGDRIEILAGSGVNASNVNELMEYTKISQVHSSCKDWCTDVTTSGEGVNYCYGPEGHKNDYDFVSKELVKKLVEISK</sequence>
<organism evidence="3 4">
    <name type="scientific">Clostridium tarantellae</name>
    <dbReference type="NCBI Taxonomy" id="39493"/>
    <lineage>
        <taxon>Bacteria</taxon>
        <taxon>Bacillati</taxon>
        <taxon>Bacillota</taxon>
        <taxon>Clostridia</taxon>
        <taxon>Eubacteriales</taxon>
        <taxon>Clostridiaceae</taxon>
        <taxon>Clostridium</taxon>
    </lineage>
</organism>
<evidence type="ECO:0000313" key="4">
    <source>
        <dbReference type="Proteomes" id="UP000430345"/>
    </source>
</evidence>